<dbReference type="PANTHER" id="PTHR23513">
    <property type="entry name" value="INTEGRAL MEMBRANE EFFLUX PROTEIN-RELATED"/>
    <property type="match status" value="1"/>
</dbReference>
<evidence type="ECO:0000256" key="3">
    <source>
        <dbReference type="ARBA" id="ARBA00022475"/>
    </source>
</evidence>
<name>A0A4R1AND5_9BACI</name>
<comment type="caution">
    <text evidence="9">The sequence shown here is derived from an EMBL/GenBank/DDBJ whole genome shotgun (WGS) entry which is preliminary data.</text>
</comment>
<keyword evidence="2" id="KW-0813">Transport</keyword>
<dbReference type="InterPro" id="IPR036259">
    <property type="entry name" value="MFS_trans_sf"/>
</dbReference>
<protein>
    <submittedName>
        <fullName evidence="9">MFS transporter</fullName>
    </submittedName>
</protein>
<evidence type="ECO:0000259" key="8">
    <source>
        <dbReference type="PROSITE" id="PS50850"/>
    </source>
</evidence>
<feature type="transmembrane region" description="Helical" evidence="7">
    <location>
        <begin position="12"/>
        <end position="30"/>
    </location>
</feature>
<dbReference type="CDD" id="cd06173">
    <property type="entry name" value="MFS_MefA_like"/>
    <property type="match status" value="1"/>
</dbReference>
<dbReference type="Gene3D" id="1.20.1250.20">
    <property type="entry name" value="MFS general substrate transporter like domains"/>
    <property type="match status" value="1"/>
</dbReference>
<evidence type="ECO:0000313" key="10">
    <source>
        <dbReference type="Proteomes" id="UP000293846"/>
    </source>
</evidence>
<dbReference type="EMBL" id="SJTH01000078">
    <property type="protein sequence ID" value="TCJ01158.1"/>
    <property type="molecule type" value="Genomic_DNA"/>
</dbReference>
<dbReference type="GO" id="GO:0005886">
    <property type="term" value="C:plasma membrane"/>
    <property type="evidence" value="ECO:0007669"/>
    <property type="project" value="UniProtKB-SubCell"/>
</dbReference>
<dbReference type="AlphaFoldDB" id="A0A4R1AND5"/>
<dbReference type="RefSeq" id="WP_131239247.1">
    <property type="nucleotide sequence ID" value="NZ_SJTH01000078.1"/>
</dbReference>
<evidence type="ECO:0000256" key="7">
    <source>
        <dbReference type="SAM" id="Phobius"/>
    </source>
</evidence>
<accession>A0A4R1AND5</accession>
<dbReference type="Pfam" id="PF07690">
    <property type="entry name" value="MFS_1"/>
    <property type="match status" value="1"/>
</dbReference>
<dbReference type="PROSITE" id="PS50850">
    <property type="entry name" value="MFS"/>
    <property type="match status" value="1"/>
</dbReference>
<dbReference type="PANTHER" id="PTHR23513:SF11">
    <property type="entry name" value="STAPHYLOFERRIN A TRANSPORTER"/>
    <property type="match status" value="1"/>
</dbReference>
<evidence type="ECO:0000256" key="6">
    <source>
        <dbReference type="ARBA" id="ARBA00023136"/>
    </source>
</evidence>
<organism evidence="9 10">
    <name type="scientific">Cytobacillus praedii</name>
    <dbReference type="NCBI Taxonomy" id="1742358"/>
    <lineage>
        <taxon>Bacteria</taxon>
        <taxon>Bacillati</taxon>
        <taxon>Bacillota</taxon>
        <taxon>Bacilli</taxon>
        <taxon>Bacillales</taxon>
        <taxon>Bacillaceae</taxon>
        <taxon>Cytobacillus</taxon>
    </lineage>
</organism>
<dbReference type="GO" id="GO:0022857">
    <property type="term" value="F:transmembrane transporter activity"/>
    <property type="evidence" value="ECO:0007669"/>
    <property type="project" value="InterPro"/>
</dbReference>
<feature type="transmembrane region" description="Helical" evidence="7">
    <location>
        <begin position="341"/>
        <end position="359"/>
    </location>
</feature>
<feature type="transmembrane region" description="Helical" evidence="7">
    <location>
        <begin position="212"/>
        <end position="236"/>
    </location>
</feature>
<gene>
    <name evidence="9" type="ORF">E0Y62_25460</name>
</gene>
<dbReference type="InterPro" id="IPR011701">
    <property type="entry name" value="MFS"/>
</dbReference>
<evidence type="ECO:0000313" key="9">
    <source>
        <dbReference type="EMBL" id="TCJ01158.1"/>
    </source>
</evidence>
<evidence type="ECO:0000256" key="5">
    <source>
        <dbReference type="ARBA" id="ARBA00022989"/>
    </source>
</evidence>
<feature type="transmembrane region" description="Helical" evidence="7">
    <location>
        <begin position="133"/>
        <end position="156"/>
    </location>
</feature>
<keyword evidence="5 7" id="KW-1133">Transmembrane helix</keyword>
<feature type="domain" description="Major facilitator superfamily (MFS) profile" evidence="8">
    <location>
        <begin position="1"/>
        <end position="390"/>
    </location>
</feature>
<proteinExistence type="predicted"/>
<dbReference type="InterPro" id="IPR020846">
    <property type="entry name" value="MFS_dom"/>
</dbReference>
<keyword evidence="10" id="KW-1185">Reference proteome</keyword>
<keyword evidence="3" id="KW-1003">Cell membrane</keyword>
<dbReference type="SUPFAM" id="SSF103473">
    <property type="entry name" value="MFS general substrate transporter"/>
    <property type="match status" value="1"/>
</dbReference>
<dbReference type="STRING" id="1742358.GCA_001439605_01219"/>
<feature type="transmembrane region" description="Helical" evidence="7">
    <location>
        <begin position="69"/>
        <end position="88"/>
    </location>
</feature>
<evidence type="ECO:0000256" key="2">
    <source>
        <dbReference type="ARBA" id="ARBA00022448"/>
    </source>
</evidence>
<reference evidence="9 10" key="1">
    <citation type="submission" date="2019-03" db="EMBL/GenBank/DDBJ databases">
        <authorList>
            <person name="Jensen L."/>
            <person name="Storgaard J."/>
            <person name="Sulaj E."/>
            <person name="Schramm A."/>
            <person name="Marshall I.P.G."/>
        </authorList>
    </citation>
    <scope>NUCLEOTIDE SEQUENCE [LARGE SCALE GENOMIC DNA]</scope>
    <source>
        <strain evidence="9 10">2017H2G3</strain>
    </source>
</reference>
<keyword evidence="4 7" id="KW-0812">Transmembrane</keyword>
<evidence type="ECO:0000256" key="1">
    <source>
        <dbReference type="ARBA" id="ARBA00004651"/>
    </source>
</evidence>
<evidence type="ECO:0000256" key="4">
    <source>
        <dbReference type="ARBA" id="ARBA00022692"/>
    </source>
</evidence>
<feature type="transmembrane region" description="Helical" evidence="7">
    <location>
        <begin position="162"/>
        <end position="179"/>
    </location>
</feature>
<comment type="subcellular location">
    <subcellularLocation>
        <location evidence="1">Cell membrane</location>
        <topology evidence="1">Multi-pass membrane protein</topology>
    </subcellularLocation>
</comment>
<sequence>MNNLQKISISLFLSEFTTSAYFIIVTWILYHSTNNAIFTGLFVGLGFLPSFLSNLYFGVLVDRMEKRHLLIIAQSIISISLILIALLTYGDFPFLVIGLILIHMIIQLCGSLFRPSMQAYLTSIFSQEELITVFSKTASIGIVGSIAGTALGSLFISLFPSAIVFLILLCPLLLSLFLLRSLPVERIEIITSPNSIVKDIKNGFHYCFSDKFYIQLLIIMAIGQLIFHTNIGFLAVFTTDILKENATIYGILEILCSLGGVISGWYAKSLIKRIGIHFSNVIIILLMVALYLMFTAVNILIVSIACFMLGLVTTWLRTTFQAIQQSATTKGYHGRVASIRMFFNQGFVIVVSPIFGYVSDAHSVSLIYIILMIISVVCLLTSILIIKDQRFRNIIRMQQDT</sequence>
<feature type="transmembrane region" description="Helical" evidence="7">
    <location>
        <begin position="274"/>
        <end position="294"/>
    </location>
</feature>
<feature type="transmembrane region" description="Helical" evidence="7">
    <location>
        <begin position="300"/>
        <end position="320"/>
    </location>
</feature>
<feature type="transmembrane region" description="Helical" evidence="7">
    <location>
        <begin position="36"/>
        <end position="57"/>
    </location>
</feature>
<dbReference type="Proteomes" id="UP000293846">
    <property type="component" value="Unassembled WGS sequence"/>
</dbReference>
<dbReference type="OrthoDB" id="2957917at2"/>
<feature type="transmembrane region" description="Helical" evidence="7">
    <location>
        <begin position="248"/>
        <end position="267"/>
    </location>
</feature>
<feature type="transmembrane region" description="Helical" evidence="7">
    <location>
        <begin position="365"/>
        <end position="386"/>
    </location>
</feature>
<keyword evidence="6 7" id="KW-0472">Membrane</keyword>
<feature type="transmembrane region" description="Helical" evidence="7">
    <location>
        <begin position="94"/>
        <end position="113"/>
    </location>
</feature>